<dbReference type="Proteomes" id="UP000273828">
    <property type="component" value="Unassembled WGS sequence"/>
</dbReference>
<sequence>MNRPEQQIVDGYSYVLPAKYREALDSHTSDSHVVSGLLGSIPQLTDVDRRLDSWTDTASTSPF</sequence>
<accession>A0A3N6NVJ9</accession>
<organism evidence="1 2">
    <name type="scientific">Natrarchaeobius halalkaliphilus</name>
    <dbReference type="NCBI Taxonomy" id="1679091"/>
    <lineage>
        <taxon>Archaea</taxon>
        <taxon>Methanobacteriati</taxon>
        <taxon>Methanobacteriota</taxon>
        <taxon>Stenosarchaea group</taxon>
        <taxon>Halobacteria</taxon>
        <taxon>Halobacteriales</taxon>
        <taxon>Natrialbaceae</taxon>
        <taxon>Natrarchaeobius</taxon>
    </lineage>
</organism>
<evidence type="ECO:0000313" key="1">
    <source>
        <dbReference type="EMBL" id="RQG87872.1"/>
    </source>
</evidence>
<evidence type="ECO:0000313" key="2">
    <source>
        <dbReference type="Proteomes" id="UP000273828"/>
    </source>
</evidence>
<proteinExistence type="predicted"/>
<protein>
    <submittedName>
        <fullName evidence="1">Uncharacterized protein</fullName>
    </submittedName>
</protein>
<dbReference type="EMBL" id="REFY01000005">
    <property type="protein sequence ID" value="RQG87872.1"/>
    <property type="molecule type" value="Genomic_DNA"/>
</dbReference>
<dbReference type="AlphaFoldDB" id="A0A3N6NVJ9"/>
<keyword evidence="2" id="KW-1185">Reference proteome</keyword>
<reference evidence="1 2" key="1">
    <citation type="submission" date="2018-10" db="EMBL/GenBank/DDBJ databases">
        <title>Natrarchaeobius chitinivorans gen. nov., sp. nov., and Natrarchaeobius haloalkaliphilus sp. nov., alkaliphilic, chitin-utilizing haloarchaea from hypersaline alkaline lakes.</title>
        <authorList>
            <person name="Sorokin D.Y."/>
            <person name="Elcheninov A.G."/>
            <person name="Kostrikina N.A."/>
            <person name="Bale N.J."/>
            <person name="Sinninghe Damste J.S."/>
            <person name="Khijniak T.V."/>
            <person name="Kublanov I.V."/>
            <person name="Toshchakov S.V."/>
        </authorList>
    </citation>
    <scope>NUCLEOTIDE SEQUENCE [LARGE SCALE GENOMIC DNA]</scope>
    <source>
        <strain evidence="1 2">AArcht-Sl</strain>
    </source>
</reference>
<gene>
    <name evidence="1" type="ORF">EA462_13495</name>
</gene>
<name>A0A3N6NVJ9_9EURY</name>
<comment type="caution">
    <text evidence="1">The sequence shown here is derived from an EMBL/GenBank/DDBJ whole genome shotgun (WGS) entry which is preliminary data.</text>
</comment>